<gene>
    <name evidence="7" type="ORF">ROA7023_03007</name>
</gene>
<evidence type="ECO:0000313" key="7">
    <source>
        <dbReference type="EMBL" id="SLN64335.1"/>
    </source>
</evidence>
<keyword evidence="2 5" id="KW-0812">Transmembrane</keyword>
<dbReference type="RefSeq" id="WP_159458535.1">
    <property type="nucleotide sequence ID" value="NZ_FWFZ01000017.1"/>
</dbReference>
<feature type="transmembrane region" description="Helical" evidence="5">
    <location>
        <begin position="221"/>
        <end position="239"/>
    </location>
</feature>
<reference evidence="7 8" key="1">
    <citation type="submission" date="2017-03" db="EMBL/GenBank/DDBJ databases">
        <authorList>
            <person name="Afonso C.L."/>
            <person name="Miller P.J."/>
            <person name="Scott M.A."/>
            <person name="Spackman E."/>
            <person name="Goraichik I."/>
            <person name="Dimitrov K.M."/>
            <person name="Suarez D.L."/>
            <person name="Swayne D.E."/>
        </authorList>
    </citation>
    <scope>NUCLEOTIDE SEQUENCE [LARGE SCALE GENOMIC DNA]</scope>
    <source>
        <strain evidence="7 8">CECT 7023</strain>
    </source>
</reference>
<evidence type="ECO:0000256" key="2">
    <source>
        <dbReference type="ARBA" id="ARBA00022692"/>
    </source>
</evidence>
<feature type="transmembrane region" description="Helical" evidence="5">
    <location>
        <begin position="368"/>
        <end position="386"/>
    </location>
</feature>
<evidence type="ECO:0000256" key="3">
    <source>
        <dbReference type="ARBA" id="ARBA00022989"/>
    </source>
</evidence>
<accession>A0A1Y5TN89</accession>
<dbReference type="AlphaFoldDB" id="A0A1Y5TN89"/>
<feature type="transmembrane region" description="Helical" evidence="5">
    <location>
        <begin position="21"/>
        <end position="39"/>
    </location>
</feature>
<comment type="subcellular location">
    <subcellularLocation>
        <location evidence="1">Membrane</location>
        <topology evidence="1">Multi-pass membrane protein</topology>
    </subcellularLocation>
</comment>
<feature type="transmembrane region" description="Helical" evidence="5">
    <location>
        <begin position="124"/>
        <end position="145"/>
    </location>
</feature>
<keyword evidence="4 5" id="KW-0472">Membrane</keyword>
<feature type="transmembrane region" description="Helical" evidence="5">
    <location>
        <begin position="45"/>
        <end position="62"/>
    </location>
</feature>
<feature type="transmembrane region" description="Helical" evidence="5">
    <location>
        <begin position="338"/>
        <end position="356"/>
    </location>
</feature>
<name>A0A1Y5TN89_9RHOB</name>
<dbReference type="PANTHER" id="PTHR37422:SF13">
    <property type="entry name" value="LIPOPOLYSACCHARIDE BIOSYNTHESIS PROTEIN PA4999-RELATED"/>
    <property type="match status" value="1"/>
</dbReference>
<organism evidence="7 8">
    <name type="scientific">Roseisalinus antarcticus</name>
    <dbReference type="NCBI Taxonomy" id="254357"/>
    <lineage>
        <taxon>Bacteria</taxon>
        <taxon>Pseudomonadati</taxon>
        <taxon>Pseudomonadota</taxon>
        <taxon>Alphaproteobacteria</taxon>
        <taxon>Rhodobacterales</taxon>
        <taxon>Roseobacteraceae</taxon>
        <taxon>Roseisalinus</taxon>
    </lineage>
</organism>
<dbReference type="InterPro" id="IPR007016">
    <property type="entry name" value="O-antigen_ligase-rel_domated"/>
</dbReference>
<evidence type="ECO:0000256" key="4">
    <source>
        <dbReference type="ARBA" id="ARBA00023136"/>
    </source>
</evidence>
<feature type="transmembrane region" description="Helical" evidence="5">
    <location>
        <begin position="392"/>
        <end position="410"/>
    </location>
</feature>
<feature type="transmembrane region" description="Helical" evidence="5">
    <location>
        <begin position="246"/>
        <end position="266"/>
    </location>
</feature>
<dbReference type="OrthoDB" id="9796592at2"/>
<evidence type="ECO:0000256" key="5">
    <source>
        <dbReference type="SAM" id="Phobius"/>
    </source>
</evidence>
<protein>
    <submittedName>
        <fullName evidence="7">O-Antigen ligase</fullName>
    </submittedName>
</protein>
<proteinExistence type="predicted"/>
<dbReference type="GO" id="GO:0016020">
    <property type="term" value="C:membrane"/>
    <property type="evidence" value="ECO:0007669"/>
    <property type="project" value="UniProtKB-SubCell"/>
</dbReference>
<dbReference type="Proteomes" id="UP000193900">
    <property type="component" value="Unassembled WGS sequence"/>
</dbReference>
<sequence length="422" mass="46802">MSSRVALQSAAAPSYASVHIFAFRCLLLSFATLFVVVIEPAPSDLFFAIGFFALMATGTIYASERLTAFYWLVFLFLALNVLSLLLANVFAFGLKYFLITLYLLLIPVLMVHFVVLYGRRGLDWMYAAFFLGAAISAVIGALALMRLAPGPVTLYFRAEDGLRLSPLFKDPNVYGPYMAAAGFLLLGRLLCTGARARLQRLALVGFILSMMFLTFSRGAWLNGAIVIFVSCLGLALFSRAWQQRKWFLILLTGGTAFLLLAGPLLLEALNLKEFFSQRSQLQAYDTDRFTNWARAIDVITREPLGIGPGHYVGQNHFPQSEFDLATHNLYLKVTVENGWLGLVCFLLAIAVVLVGLSRTWTQRDGREPIRIAVFAVVIGQLVNSVVVDSLHWRHFFVVLGFACCEIALAAQWRAARRSAPPS</sequence>
<evidence type="ECO:0000256" key="1">
    <source>
        <dbReference type="ARBA" id="ARBA00004141"/>
    </source>
</evidence>
<feature type="transmembrane region" description="Helical" evidence="5">
    <location>
        <begin position="174"/>
        <end position="191"/>
    </location>
</feature>
<dbReference type="GO" id="GO:0016874">
    <property type="term" value="F:ligase activity"/>
    <property type="evidence" value="ECO:0007669"/>
    <property type="project" value="UniProtKB-KW"/>
</dbReference>
<keyword evidence="3 5" id="KW-1133">Transmembrane helix</keyword>
<feature type="transmembrane region" description="Helical" evidence="5">
    <location>
        <begin position="96"/>
        <end position="117"/>
    </location>
</feature>
<feature type="transmembrane region" description="Helical" evidence="5">
    <location>
        <begin position="198"/>
        <end position="215"/>
    </location>
</feature>
<evidence type="ECO:0000259" key="6">
    <source>
        <dbReference type="Pfam" id="PF04932"/>
    </source>
</evidence>
<keyword evidence="8" id="KW-1185">Reference proteome</keyword>
<dbReference type="EMBL" id="FWFZ01000017">
    <property type="protein sequence ID" value="SLN64335.1"/>
    <property type="molecule type" value="Genomic_DNA"/>
</dbReference>
<evidence type="ECO:0000313" key="8">
    <source>
        <dbReference type="Proteomes" id="UP000193900"/>
    </source>
</evidence>
<feature type="transmembrane region" description="Helical" evidence="5">
    <location>
        <begin position="69"/>
        <end position="90"/>
    </location>
</feature>
<keyword evidence="7" id="KW-0436">Ligase</keyword>
<dbReference type="Pfam" id="PF04932">
    <property type="entry name" value="Wzy_C"/>
    <property type="match status" value="1"/>
</dbReference>
<dbReference type="PANTHER" id="PTHR37422">
    <property type="entry name" value="TEICHURONIC ACID BIOSYNTHESIS PROTEIN TUAE"/>
    <property type="match status" value="1"/>
</dbReference>
<dbReference type="InterPro" id="IPR051533">
    <property type="entry name" value="WaaL-like"/>
</dbReference>
<feature type="domain" description="O-antigen ligase-related" evidence="6">
    <location>
        <begin position="204"/>
        <end position="346"/>
    </location>
</feature>